<keyword evidence="2" id="KW-1003">Cell membrane</keyword>
<dbReference type="Pfam" id="PF00005">
    <property type="entry name" value="ABC_tran"/>
    <property type="match status" value="1"/>
</dbReference>
<keyword evidence="2" id="KW-0472">Membrane</keyword>
<dbReference type="OrthoDB" id="5296765at2"/>
<name>A0A554WN34_9BURK</name>
<evidence type="ECO:0000313" key="9">
    <source>
        <dbReference type="Proteomes" id="UP000318554"/>
    </source>
</evidence>
<protein>
    <submittedName>
        <fullName evidence="8">Putative siderophore transport system ATP-binding protein YusV</fullName>
    </submittedName>
</protein>
<evidence type="ECO:0000256" key="3">
    <source>
        <dbReference type="ARBA" id="ARBA00022741"/>
    </source>
</evidence>
<proteinExistence type="predicted"/>
<evidence type="ECO:0000259" key="7">
    <source>
        <dbReference type="PROSITE" id="PS50893"/>
    </source>
</evidence>
<evidence type="ECO:0000256" key="1">
    <source>
        <dbReference type="ARBA" id="ARBA00022448"/>
    </source>
</evidence>
<evidence type="ECO:0000256" key="4">
    <source>
        <dbReference type="ARBA" id="ARBA00022840"/>
    </source>
</evidence>
<evidence type="ECO:0000313" key="8">
    <source>
        <dbReference type="EMBL" id="TSE24987.1"/>
    </source>
</evidence>
<comment type="function">
    <text evidence="6">Part of the ABC transporter complex HmuTUV involved in hemin import. Responsible for energy coupling to the transport system.</text>
</comment>
<dbReference type="InterPro" id="IPR003439">
    <property type="entry name" value="ABC_transporter-like_ATP-bd"/>
</dbReference>
<keyword evidence="3" id="KW-0547">Nucleotide-binding</keyword>
<keyword evidence="1" id="KW-0813">Transport</keyword>
<gene>
    <name evidence="8" type="primary">yusV</name>
    <name evidence="8" type="ORF">Taqua_01295</name>
</gene>
<dbReference type="SMART" id="SM00382">
    <property type="entry name" value="AAA"/>
    <property type="match status" value="1"/>
</dbReference>
<keyword evidence="9" id="KW-1185">Reference proteome</keyword>
<reference evidence="8 9" key="1">
    <citation type="submission" date="2019-07" db="EMBL/GenBank/DDBJ databases">
        <title>Tepidimonas aquatica CLN-1 draft genome.</title>
        <authorList>
            <person name="Da Costa M.S."/>
            <person name="Froufe H.J.C."/>
            <person name="Egas C."/>
            <person name="Albuquerque L."/>
        </authorList>
    </citation>
    <scope>NUCLEOTIDE SEQUENCE [LARGE SCALE GENOMIC DNA]</scope>
    <source>
        <strain evidence="8 9">CLN-1</strain>
    </source>
</reference>
<dbReference type="InterPro" id="IPR017871">
    <property type="entry name" value="ABC_transporter-like_CS"/>
</dbReference>
<dbReference type="PANTHER" id="PTHR42794">
    <property type="entry name" value="HEMIN IMPORT ATP-BINDING PROTEIN HMUV"/>
    <property type="match status" value="1"/>
</dbReference>
<dbReference type="SUPFAM" id="SSF52540">
    <property type="entry name" value="P-loop containing nucleoside triphosphate hydrolases"/>
    <property type="match status" value="1"/>
</dbReference>
<dbReference type="GO" id="GO:0016887">
    <property type="term" value="F:ATP hydrolysis activity"/>
    <property type="evidence" value="ECO:0007669"/>
    <property type="project" value="InterPro"/>
</dbReference>
<dbReference type="EMBL" id="VJNA01000013">
    <property type="protein sequence ID" value="TSE24987.1"/>
    <property type="molecule type" value="Genomic_DNA"/>
</dbReference>
<comment type="caution">
    <text evidence="8">The sequence shown here is derived from an EMBL/GenBank/DDBJ whole genome shotgun (WGS) entry which is preliminary data.</text>
</comment>
<dbReference type="InterPro" id="IPR027417">
    <property type="entry name" value="P-loop_NTPase"/>
</dbReference>
<keyword evidence="5" id="KW-1278">Translocase</keyword>
<dbReference type="GO" id="GO:0005524">
    <property type="term" value="F:ATP binding"/>
    <property type="evidence" value="ECO:0007669"/>
    <property type="project" value="UniProtKB-KW"/>
</dbReference>
<dbReference type="Proteomes" id="UP000318554">
    <property type="component" value="Unassembled WGS sequence"/>
</dbReference>
<dbReference type="PANTHER" id="PTHR42794:SF1">
    <property type="entry name" value="HEMIN IMPORT ATP-BINDING PROTEIN HMUV"/>
    <property type="match status" value="1"/>
</dbReference>
<accession>A0A554WN34</accession>
<evidence type="ECO:0000256" key="6">
    <source>
        <dbReference type="ARBA" id="ARBA00037066"/>
    </source>
</evidence>
<keyword evidence="4 8" id="KW-0067">ATP-binding</keyword>
<evidence type="ECO:0000256" key="2">
    <source>
        <dbReference type="ARBA" id="ARBA00022475"/>
    </source>
</evidence>
<dbReference type="PROSITE" id="PS00211">
    <property type="entry name" value="ABC_TRANSPORTER_1"/>
    <property type="match status" value="1"/>
</dbReference>
<dbReference type="AlphaFoldDB" id="A0A554WN34"/>
<organism evidence="8 9">
    <name type="scientific">Tepidimonas aquatica</name>
    <dbReference type="NCBI Taxonomy" id="247482"/>
    <lineage>
        <taxon>Bacteria</taxon>
        <taxon>Pseudomonadati</taxon>
        <taxon>Pseudomonadota</taxon>
        <taxon>Betaproteobacteria</taxon>
        <taxon>Burkholderiales</taxon>
        <taxon>Tepidimonas</taxon>
    </lineage>
</organism>
<feature type="domain" description="ABC transporter" evidence="7">
    <location>
        <begin position="14"/>
        <end position="248"/>
    </location>
</feature>
<dbReference type="Gene3D" id="3.40.50.300">
    <property type="entry name" value="P-loop containing nucleotide triphosphate hydrolases"/>
    <property type="match status" value="1"/>
</dbReference>
<dbReference type="CDD" id="cd03214">
    <property type="entry name" value="ABC_Iron-Siderophores_B12_Hemin"/>
    <property type="match status" value="1"/>
</dbReference>
<evidence type="ECO:0000256" key="5">
    <source>
        <dbReference type="ARBA" id="ARBA00022967"/>
    </source>
</evidence>
<dbReference type="InterPro" id="IPR003593">
    <property type="entry name" value="AAA+_ATPase"/>
</dbReference>
<dbReference type="PROSITE" id="PS50893">
    <property type="entry name" value="ABC_TRANSPORTER_2"/>
    <property type="match status" value="1"/>
</dbReference>
<sequence length="308" mass="33055">MRGGVVNPSHPVALAAQGVSVRLGRHPVLHGVTAALPRGRWTCIVGPNGAGKSTLLKALAGLLPLQGGRVELLGRALQDWPRRARARTVAWLGQAEPGGDDLTAWDVAMLGRLPHQPWLGAPSPADRRAVEEALRLTQAWDWRARPLAQLSGGQRQRVLLARLLAVQAPILLMDEPLAHLDPPHQADWLALVRGLVQRGHTVVSVLHDLTMALQADELLILDGGQVPHQGPADDPATHRALERVFERRIVVRPLDVEATVAGDVGARWVVVPKVPVGAEGGCAAGAARAHPGAFISKEVCHAHRTWNR</sequence>